<dbReference type="Proteomes" id="UP000283295">
    <property type="component" value="Unassembled WGS sequence"/>
</dbReference>
<reference evidence="5 6" key="1">
    <citation type="submission" date="2018-08" db="EMBL/GenBank/DDBJ databases">
        <title>A genome reference for cultivated species of the human gut microbiota.</title>
        <authorList>
            <person name="Zou Y."/>
            <person name="Xue W."/>
            <person name="Luo G."/>
        </authorList>
    </citation>
    <scope>NUCLEOTIDE SEQUENCE [LARGE SCALE GENOMIC DNA]</scope>
    <source>
        <strain evidence="5 6">AF22-21</strain>
    </source>
</reference>
<dbReference type="Gene3D" id="2.30.110.10">
    <property type="entry name" value="Electron Transport, Fmn-binding Protein, Chain A"/>
    <property type="match status" value="1"/>
</dbReference>
<protein>
    <submittedName>
        <fullName evidence="5">Flavin reductase family protein</fullName>
    </submittedName>
</protein>
<dbReference type="OrthoDB" id="9794638at2"/>
<dbReference type="GO" id="GO:0010181">
    <property type="term" value="F:FMN binding"/>
    <property type="evidence" value="ECO:0007669"/>
    <property type="project" value="InterPro"/>
</dbReference>
<dbReference type="SUPFAM" id="SSF50475">
    <property type="entry name" value="FMN-binding split barrel"/>
    <property type="match status" value="1"/>
</dbReference>
<evidence type="ECO:0000313" key="5">
    <source>
        <dbReference type="EMBL" id="RGS44246.1"/>
    </source>
</evidence>
<dbReference type="PANTHER" id="PTHR43567">
    <property type="entry name" value="FLAVOREDOXIN-RELATED-RELATED"/>
    <property type="match status" value="1"/>
</dbReference>
<sequence length="187" mass="20721">MSKQSWKPGNMLYPVPAVMVSCQRPGEKANIVTIAWAGTICSDPAMVSISVRPERYSYDIIKETGEFTINLVTEDLTFATDYCGVKSGRDVDKFKDMKLHECKGVNVSCPGIEESPVNIECKVKQIIPLGSHDMFIAEVVGVQISEKYMDSTGKFNLNSTGLVAYSHGEYFELGKKIGKFGYSVRKK</sequence>
<dbReference type="SMART" id="SM00903">
    <property type="entry name" value="Flavin_Reduct"/>
    <property type="match status" value="1"/>
</dbReference>
<comment type="caution">
    <text evidence="5">The sequence shown here is derived from an EMBL/GenBank/DDBJ whole genome shotgun (WGS) entry which is preliminary data.</text>
</comment>
<dbReference type="PANTHER" id="PTHR43567:SF1">
    <property type="entry name" value="FLAVOREDOXIN"/>
    <property type="match status" value="1"/>
</dbReference>
<comment type="similarity">
    <text evidence="3">Belongs to the flavoredoxin family.</text>
</comment>
<dbReference type="InterPro" id="IPR002563">
    <property type="entry name" value="Flavin_Rdtase-like_dom"/>
</dbReference>
<dbReference type="PROSITE" id="PS51257">
    <property type="entry name" value="PROKAR_LIPOPROTEIN"/>
    <property type="match status" value="1"/>
</dbReference>
<evidence type="ECO:0000256" key="3">
    <source>
        <dbReference type="ARBA" id="ARBA00038054"/>
    </source>
</evidence>
<evidence type="ECO:0000313" key="6">
    <source>
        <dbReference type="Proteomes" id="UP000283295"/>
    </source>
</evidence>
<dbReference type="AlphaFoldDB" id="A0A412IW11"/>
<name>A0A412IW11_9FIRM</name>
<dbReference type="Pfam" id="PF01613">
    <property type="entry name" value="Flavin_Reduct"/>
    <property type="match status" value="1"/>
</dbReference>
<proteinExistence type="inferred from homology"/>
<accession>A0A412IW11</accession>
<feature type="domain" description="Flavin reductase like" evidence="4">
    <location>
        <begin position="11"/>
        <end position="150"/>
    </location>
</feature>
<evidence type="ECO:0000256" key="1">
    <source>
        <dbReference type="ARBA" id="ARBA00001917"/>
    </source>
</evidence>
<keyword evidence="2" id="KW-0285">Flavoprotein</keyword>
<dbReference type="InterPro" id="IPR052174">
    <property type="entry name" value="Flavoredoxin"/>
</dbReference>
<dbReference type="GO" id="GO:0016646">
    <property type="term" value="F:oxidoreductase activity, acting on the CH-NH group of donors, NAD or NADP as acceptor"/>
    <property type="evidence" value="ECO:0007669"/>
    <property type="project" value="UniProtKB-ARBA"/>
</dbReference>
<evidence type="ECO:0000256" key="2">
    <source>
        <dbReference type="ARBA" id="ARBA00022630"/>
    </source>
</evidence>
<organism evidence="5 6">
    <name type="scientific">Coprococcus eutactus</name>
    <dbReference type="NCBI Taxonomy" id="33043"/>
    <lineage>
        <taxon>Bacteria</taxon>
        <taxon>Bacillati</taxon>
        <taxon>Bacillota</taxon>
        <taxon>Clostridia</taxon>
        <taxon>Lachnospirales</taxon>
        <taxon>Lachnospiraceae</taxon>
        <taxon>Coprococcus</taxon>
    </lineage>
</organism>
<dbReference type="InterPro" id="IPR012349">
    <property type="entry name" value="Split_barrel_FMN-bd"/>
</dbReference>
<gene>
    <name evidence="5" type="ORF">DWX94_00070</name>
</gene>
<dbReference type="RefSeq" id="WP_004852353.1">
    <property type="nucleotide sequence ID" value="NZ_CABIWG010000003.1"/>
</dbReference>
<dbReference type="GeneID" id="92830937"/>
<evidence type="ECO:0000259" key="4">
    <source>
        <dbReference type="SMART" id="SM00903"/>
    </source>
</evidence>
<comment type="cofactor">
    <cofactor evidence="1">
        <name>FMN</name>
        <dbReference type="ChEBI" id="CHEBI:58210"/>
    </cofactor>
</comment>
<dbReference type="EMBL" id="QRVK01000001">
    <property type="protein sequence ID" value="RGS44246.1"/>
    <property type="molecule type" value="Genomic_DNA"/>
</dbReference>